<dbReference type="NCBIfam" id="TIGR01838">
    <property type="entry name" value="PHA_synth_I"/>
    <property type="match status" value="1"/>
</dbReference>
<dbReference type="Proteomes" id="UP001499988">
    <property type="component" value="Unassembled WGS sequence"/>
</dbReference>
<proteinExistence type="predicted"/>
<evidence type="ECO:0000313" key="9">
    <source>
        <dbReference type="Proteomes" id="UP001499988"/>
    </source>
</evidence>
<comment type="subcellular location">
    <subcellularLocation>
        <location evidence="1">Cytoplasm</location>
    </subcellularLocation>
</comment>
<dbReference type="PANTHER" id="PTHR36837:SF5">
    <property type="entry name" value="POLY-3-HYDROXYBUTYRATE SYNTHASE"/>
    <property type="match status" value="1"/>
</dbReference>
<name>A0ABP9FHE5_9GAMM</name>
<dbReference type="PANTHER" id="PTHR36837">
    <property type="entry name" value="POLY(3-HYDROXYALKANOATE) POLYMERASE SUBUNIT PHAC"/>
    <property type="match status" value="1"/>
</dbReference>
<evidence type="ECO:0000256" key="2">
    <source>
        <dbReference type="ARBA" id="ARBA00022490"/>
    </source>
</evidence>
<sequence length="571" mass="63878">MELAKKQGQQTSQALMQNSVEDLSKAVNEGLKNPTGLIEHQVNWWQSQLQLFQNTMLKQAGQQVAPVIEPARGDRRFRDPQWQENPWYDYIKQSYLLTAQNLLESIDQLEELDDDSKERLRFFTRQAVNALAPSNFIGSNPELLQLTLESGGDNLVRGMKQLFADLQRSAGTLNVSMTDESVFQLGKDLASTPGKVVHTAPLFQLLQYSPSTENVQKRPIMIVPPFVNKYYIMDLRPENSLVKYLVDQGHTVFMVSWVNPDLSHAEIDFEDYVVDGVVAALDAIEVATGEKEVNAIGYCIGGTVLTTTLAYMAARRMKQRIKTATLFTTILDFSQPGELGVFINDGVVSAMEQQNSENGVMDGRQLAVAFSLLRENNLYWNYYVDGYLKGKTPVAFDLLHWNCDNTNVAGKTHSTMLRRFYLDNELIEPGSFTVRGTKIDLGKISIPTYFVSTVEDHIALWQGNYQGMLKLGGDKTFVLGESGHIAGIINPPGGKYGHYIGPSADCSPEEWLEQAEHNEGSWWPTWQSWLVEQNKAKPVAARQPAPELADAPGDYVQKRLNSTVAKGEEVA</sequence>
<accession>A0ABP9FHE5</accession>
<dbReference type="EMBL" id="BAABJZ010000103">
    <property type="protein sequence ID" value="GAA4900234.1"/>
    <property type="molecule type" value="Genomic_DNA"/>
</dbReference>
<dbReference type="InterPro" id="IPR051321">
    <property type="entry name" value="PHA/PHB_synthase"/>
</dbReference>
<evidence type="ECO:0000256" key="3">
    <source>
        <dbReference type="ARBA" id="ARBA00022679"/>
    </source>
</evidence>
<keyword evidence="5" id="KW-0175">Coiled coil</keyword>
<organism evidence="8 9">
    <name type="scientific">Ferrimonas pelagia</name>
    <dbReference type="NCBI Taxonomy" id="1177826"/>
    <lineage>
        <taxon>Bacteria</taxon>
        <taxon>Pseudomonadati</taxon>
        <taxon>Pseudomonadota</taxon>
        <taxon>Gammaproteobacteria</taxon>
        <taxon>Alteromonadales</taxon>
        <taxon>Ferrimonadaceae</taxon>
        <taxon>Ferrimonas</taxon>
    </lineage>
</organism>
<keyword evidence="3" id="KW-0808">Transferase</keyword>
<evidence type="ECO:0000256" key="4">
    <source>
        <dbReference type="ARBA" id="ARBA00023315"/>
    </source>
</evidence>
<comment type="caution">
    <text evidence="8">The sequence shown here is derived from an EMBL/GenBank/DDBJ whole genome shotgun (WGS) entry which is preliminary data.</text>
</comment>
<evidence type="ECO:0000256" key="6">
    <source>
        <dbReference type="SAM" id="MobiDB-lite"/>
    </source>
</evidence>
<keyword evidence="9" id="KW-1185">Reference proteome</keyword>
<keyword evidence="2" id="KW-0963">Cytoplasm</keyword>
<dbReference type="SUPFAM" id="SSF53474">
    <property type="entry name" value="alpha/beta-Hydrolases"/>
    <property type="match status" value="1"/>
</dbReference>
<dbReference type="InterPro" id="IPR010963">
    <property type="entry name" value="PHA_synth_I"/>
</dbReference>
<reference evidence="9" key="1">
    <citation type="journal article" date="2019" name="Int. J. Syst. Evol. Microbiol.">
        <title>The Global Catalogue of Microorganisms (GCM) 10K type strain sequencing project: providing services to taxonomists for standard genome sequencing and annotation.</title>
        <authorList>
            <consortium name="The Broad Institute Genomics Platform"/>
            <consortium name="The Broad Institute Genome Sequencing Center for Infectious Disease"/>
            <person name="Wu L."/>
            <person name="Ma J."/>
        </authorList>
    </citation>
    <scope>NUCLEOTIDE SEQUENCE [LARGE SCALE GENOMIC DNA]</scope>
    <source>
        <strain evidence="9">JCM 18401</strain>
    </source>
</reference>
<dbReference type="InterPro" id="IPR029058">
    <property type="entry name" value="AB_hydrolase_fold"/>
</dbReference>
<keyword evidence="4" id="KW-0012">Acyltransferase</keyword>
<dbReference type="Pfam" id="PF07167">
    <property type="entry name" value="PhaC_N"/>
    <property type="match status" value="1"/>
</dbReference>
<dbReference type="Gene3D" id="3.40.50.1820">
    <property type="entry name" value="alpha/beta hydrolase"/>
    <property type="match status" value="1"/>
</dbReference>
<gene>
    <name evidence="8" type="ORF">GCM10023333_37600</name>
</gene>
<evidence type="ECO:0000256" key="1">
    <source>
        <dbReference type="ARBA" id="ARBA00004496"/>
    </source>
</evidence>
<feature type="domain" description="Poly-beta-hydroxybutyrate polymerase N-terminal" evidence="7">
    <location>
        <begin position="74"/>
        <end position="245"/>
    </location>
</feature>
<evidence type="ECO:0000256" key="5">
    <source>
        <dbReference type="SAM" id="Coils"/>
    </source>
</evidence>
<feature type="region of interest" description="Disordered" evidence="6">
    <location>
        <begin position="535"/>
        <end position="554"/>
    </location>
</feature>
<evidence type="ECO:0000259" key="7">
    <source>
        <dbReference type="Pfam" id="PF07167"/>
    </source>
</evidence>
<feature type="coiled-coil region" evidence="5">
    <location>
        <begin position="92"/>
        <end position="119"/>
    </location>
</feature>
<evidence type="ECO:0000313" key="8">
    <source>
        <dbReference type="EMBL" id="GAA4900234.1"/>
    </source>
</evidence>
<dbReference type="InterPro" id="IPR010941">
    <property type="entry name" value="PhaC_N"/>
</dbReference>
<protein>
    <submittedName>
        <fullName evidence="8">Class I poly(R)-hydroxyalkanoic acid synthase</fullName>
    </submittedName>
</protein>